<dbReference type="RefSeq" id="WP_335736979.1">
    <property type="nucleotide sequence ID" value="NZ_JALAAR010000014.1"/>
</dbReference>
<dbReference type="InterPro" id="IPR010718">
    <property type="entry name" value="DUF1294"/>
</dbReference>
<dbReference type="EMBL" id="JALAAR010000014">
    <property type="protein sequence ID" value="MEH8018575.1"/>
    <property type="molecule type" value="Genomic_DNA"/>
</dbReference>
<evidence type="ECO:0000256" key="2">
    <source>
        <dbReference type="RuleBase" id="RU000408"/>
    </source>
</evidence>
<gene>
    <name evidence="5" type="ORF">MN202_15130</name>
</gene>
<dbReference type="SMART" id="SM00357">
    <property type="entry name" value="CSP"/>
    <property type="match status" value="1"/>
</dbReference>
<dbReference type="InterPro" id="IPR019844">
    <property type="entry name" value="CSD_CS"/>
</dbReference>
<dbReference type="InterPro" id="IPR011129">
    <property type="entry name" value="CSD"/>
</dbReference>
<keyword evidence="3" id="KW-0812">Transmembrane</keyword>
<dbReference type="SUPFAM" id="SSF50249">
    <property type="entry name" value="Nucleic acid-binding proteins"/>
    <property type="match status" value="1"/>
</dbReference>
<sequence length="202" mass="22754">MLVKGKITQWDDDKGFGFIQPLLKGERVFVHIKALQNRSRRPVMGEVVTYTVGKDEQGRLQAQQVTFAGEKRKLKTAKRATTWPLWCVLAFAAVLSVAVAMTKLPLYVPLLYAGLSVVTFMAYWLDKRKAQAKQSHKRTPESRLQFMALLGGWPGALLAQSYLRHKSQKRAFLQVFYFAALLNLIALAWLHSQHMLPAGIGG</sequence>
<evidence type="ECO:0000256" key="3">
    <source>
        <dbReference type="SAM" id="Phobius"/>
    </source>
</evidence>
<dbReference type="InterPro" id="IPR052069">
    <property type="entry name" value="Ca-reg_mRNA-binding_domain"/>
</dbReference>
<dbReference type="PROSITE" id="PS51857">
    <property type="entry name" value="CSD_2"/>
    <property type="match status" value="1"/>
</dbReference>
<keyword evidence="3" id="KW-0472">Membrane</keyword>
<dbReference type="InterPro" id="IPR012340">
    <property type="entry name" value="NA-bd_OB-fold"/>
</dbReference>
<evidence type="ECO:0000313" key="6">
    <source>
        <dbReference type="Proteomes" id="UP001375382"/>
    </source>
</evidence>
<feature type="domain" description="CSD" evidence="4">
    <location>
        <begin position="2"/>
        <end position="67"/>
    </location>
</feature>
<evidence type="ECO:0000256" key="1">
    <source>
        <dbReference type="ARBA" id="ARBA00022553"/>
    </source>
</evidence>
<reference evidence="5 6" key="1">
    <citation type="journal article" date="2023" name="Ecotoxicol. Environ. Saf.">
        <title>Mercury remediation potential of mercury-resistant strain Rheinheimera metallidurans sp. nov. isolated from a municipal waste dumping site.</title>
        <authorList>
            <person name="Yadav V."/>
            <person name="Manjhi A."/>
            <person name="Vadakedath N."/>
        </authorList>
    </citation>
    <scope>NUCLEOTIDE SEQUENCE [LARGE SCALE GENOMIC DNA]</scope>
    <source>
        <strain evidence="5 6">E-49</strain>
    </source>
</reference>
<protein>
    <submittedName>
        <fullName evidence="5">Cold shock and DUF1294 domain-containing protein</fullName>
    </submittedName>
</protein>
<name>A0ABU8CAD8_9GAMM</name>
<keyword evidence="6" id="KW-1185">Reference proteome</keyword>
<dbReference type="CDD" id="cd04458">
    <property type="entry name" value="CSP_CDS"/>
    <property type="match status" value="1"/>
</dbReference>
<dbReference type="PANTHER" id="PTHR12962">
    <property type="entry name" value="CALCIUM-REGULATED HEAT STABLE PROTEIN CRHSP-24-RELATED"/>
    <property type="match status" value="1"/>
</dbReference>
<dbReference type="InterPro" id="IPR002059">
    <property type="entry name" value="CSP_DNA-bd"/>
</dbReference>
<dbReference type="PROSITE" id="PS00352">
    <property type="entry name" value="CSD_1"/>
    <property type="match status" value="1"/>
</dbReference>
<feature type="transmembrane region" description="Helical" evidence="3">
    <location>
        <begin position="106"/>
        <end position="125"/>
    </location>
</feature>
<keyword evidence="3" id="KW-1133">Transmembrane helix</keyword>
<organism evidence="5 6">
    <name type="scientific">Rheinheimera muenzenbergensis</name>
    <dbReference type="NCBI Taxonomy" id="1193628"/>
    <lineage>
        <taxon>Bacteria</taxon>
        <taxon>Pseudomonadati</taxon>
        <taxon>Pseudomonadota</taxon>
        <taxon>Gammaproteobacteria</taxon>
        <taxon>Chromatiales</taxon>
        <taxon>Chromatiaceae</taxon>
        <taxon>Rheinheimera</taxon>
    </lineage>
</organism>
<dbReference type="PANTHER" id="PTHR12962:SF1">
    <property type="entry name" value="COLD SHOCK DOMAIN-CONTAINING PROTEIN CG9705"/>
    <property type="match status" value="1"/>
</dbReference>
<dbReference type="Pfam" id="PF00313">
    <property type="entry name" value="CSD"/>
    <property type="match status" value="1"/>
</dbReference>
<evidence type="ECO:0000313" key="5">
    <source>
        <dbReference type="EMBL" id="MEH8018575.1"/>
    </source>
</evidence>
<feature type="transmembrane region" description="Helical" evidence="3">
    <location>
        <begin position="171"/>
        <end position="190"/>
    </location>
</feature>
<dbReference type="Pfam" id="PF06961">
    <property type="entry name" value="DUF1294"/>
    <property type="match status" value="1"/>
</dbReference>
<dbReference type="Proteomes" id="UP001375382">
    <property type="component" value="Unassembled WGS sequence"/>
</dbReference>
<comment type="caution">
    <text evidence="5">The sequence shown here is derived from an EMBL/GenBank/DDBJ whole genome shotgun (WGS) entry which is preliminary data.</text>
</comment>
<feature type="transmembrane region" description="Helical" evidence="3">
    <location>
        <begin position="80"/>
        <end position="100"/>
    </location>
</feature>
<proteinExistence type="predicted"/>
<evidence type="ECO:0000259" key="4">
    <source>
        <dbReference type="PROSITE" id="PS51857"/>
    </source>
</evidence>
<dbReference type="Gene3D" id="2.40.50.140">
    <property type="entry name" value="Nucleic acid-binding proteins"/>
    <property type="match status" value="1"/>
</dbReference>
<accession>A0ABU8CAD8</accession>
<keyword evidence="1" id="KW-0597">Phosphoprotein</keyword>
<comment type="subcellular location">
    <subcellularLocation>
        <location evidence="2">Cytoplasm</location>
    </subcellularLocation>
</comment>